<dbReference type="AlphaFoldDB" id="A0A543IQ86"/>
<protein>
    <submittedName>
        <fullName evidence="2">Uncharacterized protein</fullName>
    </submittedName>
</protein>
<evidence type="ECO:0000313" key="2">
    <source>
        <dbReference type="EMBL" id="TQM72728.1"/>
    </source>
</evidence>
<reference evidence="2 3" key="1">
    <citation type="submission" date="2019-06" db="EMBL/GenBank/DDBJ databases">
        <title>Sequencing the genomes of 1000 actinobacteria strains.</title>
        <authorList>
            <person name="Klenk H.-P."/>
        </authorList>
    </citation>
    <scope>NUCLEOTIDE SEQUENCE [LARGE SCALE GENOMIC DNA]</scope>
    <source>
        <strain evidence="2 3">DSM 43186</strain>
    </source>
</reference>
<dbReference type="SUPFAM" id="SSF53300">
    <property type="entry name" value="vWA-like"/>
    <property type="match status" value="1"/>
</dbReference>
<dbReference type="EMBL" id="VFPQ01000002">
    <property type="protein sequence ID" value="TQM72728.1"/>
    <property type="molecule type" value="Genomic_DNA"/>
</dbReference>
<accession>A0A543IQ86</accession>
<evidence type="ECO:0000313" key="3">
    <source>
        <dbReference type="Proteomes" id="UP000319213"/>
    </source>
</evidence>
<proteinExistence type="predicted"/>
<feature type="compositionally biased region" description="Pro residues" evidence="1">
    <location>
        <begin position="196"/>
        <end position="209"/>
    </location>
</feature>
<comment type="caution">
    <text evidence="2">The sequence shown here is derived from an EMBL/GenBank/DDBJ whole genome shotgun (WGS) entry which is preliminary data.</text>
</comment>
<evidence type="ECO:0000256" key="1">
    <source>
        <dbReference type="SAM" id="MobiDB-lite"/>
    </source>
</evidence>
<dbReference type="Proteomes" id="UP000319213">
    <property type="component" value="Unassembled WGS sequence"/>
</dbReference>
<keyword evidence="3" id="KW-1185">Reference proteome</keyword>
<dbReference type="RefSeq" id="WP_142262255.1">
    <property type="nucleotide sequence ID" value="NZ_BMPV01000002.1"/>
</dbReference>
<dbReference type="InterPro" id="IPR036465">
    <property type="entry name" value="vWFA_dom_sf"/>
</dbReference>
<organism evidence="2 3">
    <name type="scientific">Thermopolyspora flexuosa</name>
    <dbReference type="NCBI Taxonomy" id="103836"/>
    <lineage>
        <taxon>Bacteria</taxon>
        <taxon>Bacillati</taxon>
        <taxon>Actinomycetota</taxon>
        <taxon>Actinomycetes</taxon>
        <taxon>Streptosporangiales</taxon>
        <taxon>Streptosporangiaceae</taxon>
        <taxon>Thermopolyspora</taxon>
    </lineage>
</organism>
<feature type="region of interest" description="Disordered" evidence="1">
    <location>
        <begin position="191"/>
        <end position="211"/>
    </location>
</feature>
<dbReference type="OrthoDB" id="444138at2"/>
<name>A0A543IQ86_9ACTN</name>
<sequence length="438" mass="47329">MNMSELLTHFRTHGTPLTLSRRGELAWDDAEVHREAWEADPEGYALLALVPGVRQWQRARVLLRILASSQAHLADPARAVLAKATRALLFGLAPDQAVTALLAVRRLRANHKHTTRAMVAFALEHPDGDALVAARRPALVDCLEHALGKSTARACARLIAEGDVGSPYLRSRLLRFTRDPETAMRRVRALYGPGTPNAPVPQEPPVPIDPPREDPEVVTVTNRGDIAATLVHLYRGGPESELRPALARYVAEATRGLPRLEAHVALVLDTSASMRGYGEREWAIMSQAEALRLVLAEVCERLTVIETGGRPDAPAGATDLATGLLDALAAGPDLVAIVTDGYENTLPGDLARVAASLPGAGVTTPVVLCQATFARSDDLTFRTPAPDLPRARFWHQDDFAELLPWLLCHCAPGRAWIRRAVLDRLSGRAAAALEGGRA</sequence>
<gene>
    <name evidence="2" type="ORF">FHX40_4884</name>
</gene>